<keyword evidence="9" id="KW-0325">Glycoprotein</keyword>
<dbReference type="FunFam" id="3.40.930.10:FF:000011">
    <property type="entry name" value="Anion exchange protein 4"/>
    <property type="match status" value="1"/>
</dbReference>
<dbReference type="Pfam" id="PF00955">
    <property type="entry name" value="HCO3_cotransp"/>
    <property type="match status" value="1"/>
</dbReference>
<evidence type="ECO:0000259" key="12">
    <source>
        <dbReference type="Pfam" id="PF00955"/>
    </source>
</evidence>
<feature type="region of interest" description="Disordered" evidence="10">
    <location>
        <begin position="727"/>
        <end position="752"/>
    </location>
</feature>
<dbReference type="Proteomes" id="UP000504628">
    <property type="component" value="Chromosome 13"/>
</dbReference>
<feature type="transmembrane region" description="Helical" evidence="11">
    <location>
        <begin position="408"/>
        <end position="426"/>
    </location>
</feature>
<keyword evidence="14" id="KW-1185">Reference proteome</keyword>
<evidence type="ECO:0000256" key="11">
    <source>
        <dbReference type="SAM" id="Phobius"/>
    </source>
</evidence>
<dbReference type="SUPFAM" id="SSF55804">
    <property type="entry name" value="Phoshotransferase/anion transport protein"/>
    <property type="match status" value="1"/>
</dbReference>
<comment type="subcellular location">
    <subcellularLocation>
        <location evidence="1">Basolateral cell membrane</location>
        <topology evidence="1">Multi-pass membrane protein</topology>
    </subcellularLocation>
</comment>
<feature type="region of interest" description="Disordered" evidence="10">
    <location>
        <begin position="1"/>
        <end position="43"/>
    </location>
</feature>
<gene>
    <name evidence="15" type="primary">SLC4A9</name>
</gene>
<dbReference type="InterPro" id="IPR003020">
    <property type="entry name" value="HCO3_transpt_euk"/>
</dbReference>
<feature type="region of interest" description="Disordered" evidence="10">
    <location>
        <begin position="156"/>
        <end position="179"/>
    </location>
</feature>
<dbReference type="InterPro" id="IPR011531">
    <property type="entry name" value="HCO3_transpt-like_TM_dom"/>
</dbReference>
<reference evidence="15" key="1">
    <citation type="submission" date="2025-08" db="UniProtKB">
        <authorList>
            <consortium name="RefSeq"/>
        </authorList>
    </citation>
    <scope>IDENTIFICATION</scope>
    <source>
        <tissue evidence="15">Muscle</tissue>
    </source>
</reference>
<feature type="domain" description="Band 3 cytoplasmic" evidence="13">
    <location>
        <begin position="48"/>
        <end position="150"/>
    </location>
</feature>
<feature type="transmembrane region" description="Helical" evidence="11">
    <location>
        <begin position="534"/>
        <end position="558"/>
    </location>
</feature>
<dbReference type="InterPro" id="IPR016152">
    <property type="entry name" value="PTrfase/Anion_transptr"/>
</dbReference>
<sequence length="764" mass="84323">MKPQGQEEFDGHTAYDNMLTGELDSGPCSGPSPDTDSQGQGVPKDPLLFIQLNELLGWPQVLEWRETGRWVLFEEKLEVGGGRWSAPHVPTLALPSLQKLRSLLAEGLVLLDCPAQSLLELVEQVTRVESLSPELRGQLQSLLLQRPQHLIRTTGTRPCWGSAHPRESSHDEEAPLKEQRQNALRHKLPPGAEAGAVLAGELGFLAQPLGAFVRLQDPVVLGSLTEVPLPSRFFCLLLGPPTLGRSYHEMGRAMAVLLSDPQFQWSVRRASNLYDLLAALDAFLEEVTVLPPGRWDPTSRIPPPKCLPSQHKRRSRAPLPSEGPGLRTGTATRSTRPARSCSGQAGNESQWTRTKPEDRDDILSMDLIADHHSLQDLGLVNASLLPPPECVRQGGHPRGPSCHTVPDIAFFSLLLFLTSFLFAMALKHVKTSRFFPSVVRKVLSDFSSVLAILLGCGLDAFLGLATPKLMVPREFKPTLPGRDWLVSSFGTNPWWLSVAAALPALLLSILIFMDQQITAVILNRAEYRLRKGAGFHLDFFCVALLMLLTSALGLPWYVSATVISLAHMDSLRRESRACAPGEPPSFLGIREQRLTGLVVFILTGISIFLAPILKFIPMPVLYGIFLYMGVAAISSIQFTKRVQLLLMPAKHQPDLLLLRHVPLSRVHLFTAIQLACLGLLWIVKSTPAAIIFPIMLLGLVGVRKALEWVFSPQELLWLDELMPEKERSTPEKGLEPECSFSGSESEESELMYQPKAPEINISVN</sequence>
<dbReference type="GeneID" id="114509372"/>
<evidence type="ECO:0000256" key="6">
    <source>
        <dbReference type="ARBA" id="ARBA00022989"/>
    </source>
</evidence>
<evidence type="ECO:0000313" key="14">
    <source>
        <dbReference type="Proteomes" id="UP000504628"/>
    </source>
</evidence>
<feature type="transmembrane region" description="Helical" evidence="11">
    <location>
        <begin position="446"/>
        <end position="465"/>
    </location>
</feature>
<evidence type="ECO:0000256" key="7">
    <source>
        <dbReference type="ARBA" id="ARBA00023065"/>
    </source>
</evidence>
<feature type="domain" description="Band 3 cytoplasmic" evidence="13">
    <location>
        <begin position="172"/>
        <end position="297"/>
    </location>
</feature>
<keyword evidence="4" id="KW-1003">Cell membrane</keyword>
<evidence type="ECO:0000256" key="9">
    <source>
        <dbReference type="ARBA" id="ARBA00023180"/>
    </source>
</evidence>
<dbReference type="Pfam" id="PF07565">
    <property type="entry name" value="Band_3_cyto"/>
    <property type="match status" value="2"/>
</dbReference>
<evidence type="ECO:0000256" key="8">
    <source>
        <dbReference type="ARBA" id="ARBA00023136"/>
    </source>
</evidence>
<dbReference type="CTD" id="83697"/>
<keyword evidence="8 11" id="KW-0472">Membrane</keyword>
<dbReference type="GO" id="GO:0051453">
    <property type="term" value="P:regulation of intracellular pH"/>
    <property type="evidence" value="ECO:0007669"/>
    <property type="project" value="TreeGrafter"/>
</dbReference>
<evidence type="ECO:0000256" key="10">
    <source>
        <dbReference type="SAM" id="MobiDB-lite"/>
    </source>
</evidence>
<evidence type="ECO:0000259" key="13">
    <source>
        <dbReference type="Pfam" id="PF07565"/>
    </source>
</evidence>
<dbReference type="PANTHER" id="PTHR11453:SF52">
    <property type="entry name" value="ANION EXCHANGE PROTEIN 4"/>
    <property type="match status" value="1"/>
</dbReference>
<feature type="transmembrane region" description="Helical" evidence="11">
    <location>
        <begin position="494"/>
        <end position="513"/>
    </location>
</feature>
<feature type="transmembrane region" description="Helical" evidence="11">
    <location>
        <begin position="620"/>
        <end position="638"/>
    </location>
</feature>
<evidence type="ECO:0000256" key="2">
    <source>
        <dbReference type="ARBA" id="ARBA00010993"/>
    </source>
</evidence>
<evidence type="ECO:0000256" key="3">
    <source>
        <dbReference type="ARBA" id="ARBA00022448"/>
    </source>
</evidence>
<keyword evidence="5 11" id="KW-0812">Transmembrane</keyword>
<dbReference type="PANTHER" id="PTHR11453">
    <property type="entry name" value="ANION EXCHANGE PROTEIN"/>
    <property type="match status" value="1"/>
</dbReference>
<feature type="compositionally biased region" description="Basic and acidic residues" evidence="10">
    <location>
        <begin position="164"/>
        <end position="179"/>
    </location>
</feature>
<protein>
    <submittedName>
        <fullName evidence="15">Anion exchange protein 4 isoform X10</fullName>
    </submittedName>
</protein>
<keyword evidence="3" id="KW-0813">Transport</keyword>
<evidence type="ECO:0000256" key="5">
    <source>
        <dbReference type="ARBA" id="ARBA00022692"/>
    </source>
</evidence>
<organism evidence="14 15">
    <name type="scientific">Phyllostomus discolor</name>
    <name type="common">pale spear-nosed bat</name>
    <dbReference type="NCBI Taxonomy" id="89673"/>
    <lineage>
        <taxon>Eukaryota</taxon>
        <taxon>Metazoa</taxon>
        <taxon>Chordata</taxon>
        <taxon>Craniata</taxon>
        <taxon>Vertebrata</taxon>
        <taxon>Euteleostomi</taxon>
        <taxon>Mammalia</taxon>
        <taxon>Eutheria</taxon>
        <taxon>Laurasiatheria</taxon>
        <taxon>Chiroptera</taxon>
        <taxon>Yangochiroptera</taxon>
        <taxon>Phyllostomidae</taxon>
        <taxon>Phyllostominae</taxon>
        <taxon>Phyllostomus</taxon>
    </lineage>
</organism>
<name>A0A7E6CSI3_9CHIR</name>
<feature type="region of interest" description="Disordered" evidence="10">
    <location>
        <begin position="294"/>
        <end position="356"/>
    </location>
</feature>
<dbReference type="GO" id="GO:0008510">
    <property type="term" value="F:sodium:bicarbonate symporter activity"/>
    <property type="evidence" value="ECO:0007669"/>
    <property type="project" value="TreeGrafter"/>
</dbReference>
<dbReference type="RefSeq" id="XP_035869993.1">
    <property type="nucleotide sequence ID" value="XM_036014100.1"/>
</dbReference>
<feature type="domain" description="Bicarbonate transporter-like transmembrane" evidence="12">
    <location>
        <begin position="384"/>
        <end position="723"/>
    </location>
</feature>
<accession>A0A7E6CSI3</accession>
<dbReference type="GO" id="GO:0016323">
    <property type="term" value="C:basolateral plasma membrane"/>
    <property type="evidence" value="ECO:0007669"/>
    <property type="project" value="UniProtKB-SubCell"/>
</dbReference>
<comment type="similarity">
    <text evidence="2">Belongs to the anion exchanger (TC 2.A.31) family.</text>
</comment>
<dbReference type="AlphaFoldDB" id="A0A7E6CSI3"/>
<proteinExistence type="inferred from homology"/>
<evidence type="ECO:0000313" key="15">
    <source>
        <dbReference type="RefSeq" id="XP_035869993.1"/>
    </source>
</evidence>
<dbReference type="GO" id="GO:0140900">
    <property type="term" value="F:chloride:bicarbonate antiporter activity"/>
    <property type="evidence" value="ECO:0007669"/>
    <property type="project" value="UniProtKB-ARBA"/>
</dbReference>
<feature type="transmembrane region" description="Helical" evidence="11">
    <location>
        <begin position="594"/>
        <end position="613"/>
    </location>
</feature>
<dbReference type="InterPro" id="IPR013769">
    <property type="entry name" value="Band3_cytoplasmic_dom"/>
</dbReference>
<dbReference type="Gene3D" id="3.40.930.10">
    <property type="entry name" value="Mannitol-specific EII, Chain A"/>
    <property type="match status" value="1"/>
</dbReference>
<keyword evidence="6 11" id="KW-1133">Transmembrane helix</keyword>
<feature type="compositionally biased region" description="Polar residues" evidence="10">
    <location>
        <begin position="329"/>
        <end position="353"/>
    </location>
</feature>
<evidence type="ECO:0000256" key="1">
    <source>
        <dbReference type="ARBA" id="ARBA00004554"/>
    </source>
</evidence>
<evidence type="ECO:0000256" key="4">
    <source>
        <dbReference type="ARBA" id="ARBA00022475"/>
    </source>
</evidence>
<keyword evidence="7" id="KW-0406">Ion transport</keyword>